<name>A0A2I4CH62_AUSLI</name>
<gene>
    <name evidence="2" type="primary">LOC106528650</name>
</gene>
<keyword evidence="1" id="KW-1185">Reference proteome</keyword>
<dbReference type="PANTHER" id="PTHR31912:SF35">
    <property type="entry name" value="C2H2-TYPE DOMAIN-CONTAINING PROTEIN"/>
    <property type="match status" value="1"/>
</dbReference>
<proteinExistence type="predicted"/>
<accession>A0A2I4CH62</accession>
<dbReference type="InParanoid" id="A0A2I4CH62"/>
<organism evidence="1 2">
    <name type="scientific">Austrofundulus limnaeus</name>
    <name type="common">Annual killifish</name>
    <dbReference type="NCBI Taxonomy" id="52670"/>
    <lineage>
        <taxon>Eukaryota</taxon>
        <taxon>Metazoa</taxon>
        <taxon>Chordata</taxon>
        <taxon>Craniata</taxon>
        <taxon>Vertebrata</taxon>
        <taxon>Euteleostomi</taxon>
        <taxon>Actinopterygii</taxon>
        <taxon>Neopterygii</taxon>
        <taxon>Teleostei</taxon>
        <taxon>Neoteleostei</taxon>
        <taxon>Acanthomorphata</taxon>
        <taxon>Ovalentaria</taxon>
        <taxon>Atherinomorphae</taxon>
        <taxon>Cyprinodontiformes</taxon>
        <taxon>Rivulidae</taxon>
        <taxon>Austrofundulus</taxon>
    </lineage>
</organism>
<dbReference type="GeneID" id="106528650"/>
<protein>
    <submittedName>
        <fullName evidence="2">Uncharacterized protein LOC106528650 isoform X1</fullName>
    </submittedName>
</protein>
<dbReference type="Proteomes" id="UP000192220">
    <property type="component" value="Unplaced"/>
</dbReference>
<dbReference type="AlphaFoldDB" id="A0A2I4CH62"/>
<evidence type="ECO:0000313" key="1">
    <source>
        <dbReference type="Proteomes" id="UP000192220"/>
    </source>
</evidence>
<evidence type="ECO:0000313" key="2">
    <source>
        <dbReference type="RefSeq" id="XP_013879328.1"/>
    </source>
</evidence>
<reference evidence="2" key="1">
    <citation type="submission" date="2025-08" db="UniProtKB">
        <authorList>
            <consortium name="RefSeq"/>
        </authorList>
    </citation>
    <scope>IDENTIFICATION</scope>
</reference>
<dbReference type="PANTHER" id="PTHR31912">
    <property type="entry name" value="IP13529P"/>
    <property type="match status" value="1"/>
</dbReference>
<dbReference type="OrthoDB" id="9995178at2759"/>
<sequence length="487" mass="55657">MKDFQASRYRDQDFRYFGQDLVLGTLVKDLKDLEVSGTELPNGEIRRASLCVIVGDNLGSHCVGGFAENFSTSSFFCRFCEIGKKVFATDPLSTGPVRTVQSYNNNVLAEDLDQKKGVKFDSLFNELSNFHVCNPGLPPCIAHDLFEGIVSYDLALYIKHLVKVDKHFTYVDLNRRIDQFRYLGNDANDKPLEVNPSSEKLAGHAVQNWCFLRLLPVLIGDKVKNSNENEVWQLVLQLRNMVEFICAPAISSGQIAYLKVMIEDYLYYRKKLFPDHPLRPKHHYVLHYPELTLKFGPLIRLWTLRFESKHTYFKQCARKLHNFKNLGSTLAERHQLLQAYLSAGNLFPPPVVIEKGTDFDLADYNDDIRNALTNLNCQANTLISHEAKVKGTTYKKNMFLVLDQCEEGIVFGKIKAILLKENSVYFLTECFSSVTLSDQGLYCLTEKLPKRLCCVSQEQLLDYYPLPMYKLCGLSVLALHHSFPSLE</sequence>
<dbReference type="STRING" id="52670.A0A2I4CH62"/>
<dbReference type="KEGG" id="alim:106528650"/>
<dbReference type="RefSeq" id="XP_013879328.1">
    <property type="nucleotide sequence ID" value="XM_014023874.1"/>
</dbReference>